<dbReference type="RefSeq" id="WP_256136134.1">
    <property type="nucleotide sequence ID" value="NZ_JANGAB010000003.1"/>
</dbReference>
<feature type="transmembrane region" description="Helical" evidence="1">
    <location>
        <begin position="236"/>
        <end position="252"/>
    </location>
</feature>
<feature type="transmembrane region" description="Helical" evidence="1">
    <location>
        <begin position="264"/>
        <end position="283"/>
    </location>
</feature>
<keyword evidence="1" id="KW-0812">Transmembrane</keyword>
<keyword evidence="1" id="KW-0472">Membrane</keyword>
<dbReference type="InterPro" id="IPR049576">
    <property type="entry name" value="HDC-like"/>
</dbReference>
<gene>
    <name evidence="2" type="ORF">NE646_07990</name>
</gene>
<sequence length="394" mass="40842">MTFTPILAFAVVAIVFALGDLVARKTKGIISAFIVAIVLFVLFGGVLKVLPADLMDTSGLNAIIPTFGMGLILTNLGSTLDLNELKKEWRTILVALAAVIGILVLGFTLGQLIFGRELALSALPPVSGGVVATIITSDAATAAGRPDVASYVAAVNALQVIVGLPISSFCLKKAATKYASEGNLKRVPEEGGRRIDLHFLPKTPKGLDSPFAHFARLALVAGLAELAASATGLNATIVYLLFGALASATGVVDKNALAKAGGDGVILLATYAYCSVSFLTMSFSQFASILVPVFGMLLISALGITVFSVVVGKLFKWSPALSIAAGFSCMFGYPITYTVAMEVVQGVTDGGDYTEQEVQRLTDYVLPKMLIAGVTTVSVASVVLAGVVAPMIFA</sequence>
<feature type="transmembrane region" description="Helical" evidence="1">
    <location>
        <begin position="317"/>
        <end position="335"/>
    </location>
</feature>
<evidence type="ECO:0000313" key="2">
    <source>
        <dbReference type="EMBL" id="MCQ4949607.1"/>
    </source>
</evidence>
<protein>
    <submittedName>
        <fullName evidence="2">Uncharacterized protein</fullName>
    </submittedName>
</protein>
<feature type="transmembrane region" description="Helical" evidence="1">
    <location>
        <begin position="30"/>
        <end position="50"/>
    </location>
</feature>
<proteinExistence type="predicted"/>
<feature type="transmembrane region" description="Helical" evidence="1">
    <location>
        <begin position="369"/>
        <end position="393"/>
    </location>
</feature>
<feature type="transmembrane region" description="Helical" evidence="1">
    <location>
        <begin position="62"/>
        <end position="80"/>
    </location>
</feature>
<dbReference type="EMBL" id="JANGAB010000003">
    <property type="protein sequence ID" value="MCQ4949607.1"/>
    <property type="molecule type" value="Genomic_DNA"/>
</dbReference>
<feature type="transmembrane region" description="Helical" evidence="1">
    <location>
        <begin position="92"/>
        <end position="114"/>
    </location>
</feature>
<evidence type="ECO:0000313" key="3">
    <source>
        <dbReference type="Proteomes" id="UP001205063"/>
    </source>
</evidence>
<evidence type="ECO:0000256" key="1">
    <source>
        <dbReference type="SAM" id="Phobius"/>
    </source>
</evidence>
<dbReference type="Proteomes" id="UP001205063">
    <property type="component" value="Unassembled WGS sequence"/>
</dbReference>
<organism evidence="2 3">
    <name type="scientific">Bittarella massiliensis</name>
    <name type="common">ex Durand et al. 2017</name>
    <dbReference type="NCBI Taxonomy" id="1720313"/>
    <lineage>
        <taxon>Bacteria</taxon>
        <taxon>Bacillati</taxon>
        <taxon>Bacillota</taxon>
        <taxon>Clostridia</taxon>
        <taxon>Eubacteriales</taxon>
        <taxon>Oscillospiraceae</taxon>
        <taxon>Bittarella (ex Durand et al. 2017)</taxon>
    </lineage>
</organism>
<dbReference type="AlphaFoldDB" id="A0AAW5K9S5"/>
<keyword evidence="1" id="KW-1133">Transmembrane helix</keyword>
<reference evidence="2" key="1">
    <citation type="submission" date="2022-06" db="EMBL/GenBank/DDBJ databases">
        <title>Isolation of gut microbiota from human fecal samples.</title>
        <authorList>
            <person name="Pamer E.G."/>
            <person name="Barat B."/>
            <person name="Waligurski E."/>
            <person name="Medina S."/>
            <person name="Paddock L."/>
            <person name="Mostad J."/>
        </authorList>
    </citation>
    <scope>NUCLEOTIDE SEQUENCE</scope>
    <source>
        <strain evidence="2">DFI.7.96</strain>
    </source>
</reference>
<dbReference type="CDD" id="cd21416">
    <property type="entry name" value="HDC_protein"/>
    <property type="match status" value="1"/>
</dbReference>
<name>A0AAW5K9S5_9FIRM</name>
<accession>A0AAW5K9S5</accession>
<feature type="transmembrane region" description="Helical" evidence="1">
    <location>
        <begin position="289"/>
        <end position="310"/>
    </location>
</feature>
<feature type="transmembrane region" description="Helical" evidence="1">
    <location>
        <begin position="6"/>
        <end position="23"/>
    </location>
</feature>
<comment type="caution">
    <text evidence="2">The sequence shown here is derived from an EMBL/GenBank/DDBJ whole genome shotgun (WGS) entry which is preliminary data.</text>
</comment>